<dbReference type="Pfam" id="PF00083">
    <property type="entry name" value="Sugar_tr"/>
    <property type="match status" value="1"/>
</dbReference>
<dbReference type="SUPFAM" id="SSF103473">
    <property type="entry name" value="MFS general substrate transporter"/>
    <property type="match status" value="1"/>
</dbReference>
<evidence type="ECO:0000256" key="2">
    <source>
        <dbReference type="ARBA" id="ARBA00022692"/>
    </source>
</evidence>
<dbReference type="Proteomes" id="UP001530315">
    <property type="component" value="Unassembled WGS sequence"/>
</dbReference>
<organism evidence="7 8">
    <name type="scientific">Stephanodiscus triporus</name>
    <dbReference type="NCBI Taxonomy" id="2934178"/>
    <lineage>
        <taxon>Eukaryota</taxon>
        <taxon>Sar</taxon>
        <taxon>Stramenopiles</taxon>
        <taxon>Ochrophyta</taxon>
        <taxon>Bacillariophyta</taxon>
        <taxon>Coscinodiscophyceae</taxon>
        <taxon>Thalassiosirophycidae</taxon>
        <taxon>Stephanodiscales</taxon>
        <taxon>Stephanodiscaceae</taxon>
        <taxon>Stephanodiscus</taxon>
    </lineage>
</organism>
<protein>
    <recommendedName>
        <fullName evidence="6">SPX domain-containing protein</fullName>
    </recommendedName>
</protein>
<accession>A0ABD3N9X4</accession>
<gene>
    <name evidence="7" type="ORF">ACHAW5_009333</name>
</gene>
<keyword evidence="2 5" id="KW-0812">Transmembrane</keyword>
<dbReference type="PANTHER" id="PTHR23510:SF64">
    <property type="entry name" value="INNER MEMBRANE TRANSPORT PROTEIN YAJR"/>
    <property type="match status" value="1"/>
</dbReference>
<feature type="transmembrane region" description="Helical" evidence="5">
    <location>
        <begin position="593"/>
        <end position="615"/>
    </location>
</feature>
<dbReference type="InterPro" id="IPR005828">
    <property type="entry name" value="MFS_sugar_transport-like"/>
</dbReference>
<dbReference type="AlphaFoldDB" id="A0ABD3N9X4"/>
<feature type="transmembrane region" description="Helical" evidence="5">
    <location>
        <begin position="429"/>
        <end position="448"/>
    </location>
</feature>
<feature type="domain" description="SPX" evidence="6">
    <location>
        <begin position="2"/>
        <end position="242"/>
    </location>
</feature>
<feature type="transmembrane region" description="Helical" evidence="5">
    <location>
        <begin position="543"/>
        <end position="563"/>
    </location>
</feature>
<keyword evidence="3 5" id="KW-1133">Transmembrane helix</keyword>
<dbReference type="GO" id="GO:0016020">
    <property type="term" value="C:membrane"/>
    <property type="evidence" value="ECO:0007669"/>
    <property type="project" value="UniProtKB-SubCell"/>
</dbReference>
<dbReference type="Gene3D" id="1.20.1250.20">
    <property type="entry name" value="MFS general substrate transporter like domains"/>
    <property type="match status" value="1"/>
</dbReference>
<proteinExistence type="predicted"/>
<evidence type="ECO:0000313" key="8">
    <source>
        <dbReference type="Proteomes" id="UP001530315"/>
    </source>
</evidence>
<name>A0ABD3N9X4_9STRA</name>
<comment type="caution">
    <text evidence="7">The sequence shown here is derived from an EMBL/GenBank/DDBJ whole genome shotgun (WGS) entry which is preliminary data.</text>
</comment>
<dbReference type="PROSITE" id="PS51382">
    <property type="entry name" value="SPX"/>
    <property type="match status" value="1"/>
</dbReference>
<keyword evidence="4 5" id="KW-0472">Membrane</keyword>
<evidence type="ECO:0000256" key="4">
    <source>
        <dbReference type="ARBA" id="ARBA00023136"/>
    </source>
</evidence>
<evidence type="ECO:0000256" key="3">
    <source>
        <dbReference type="ARBA" id="ARBA00022989"/>
    </source>
</evidence>
<dbReference type="EMBL" id="JALLAZ020001568">
    <property type="protein sequence ID" value="KAL3772801.1"/>
    <property type="molecule type" value="Genomic_DNA"/>
</dbReference>
<feature type="transmembrane region" description="Helical" evidence="5">
    <location>
        <begin position="482"/>
        <end position="503"/>
    </location>
</feature>
<comment type="subcellular location">
    <subcellularLocation>
        <location evidence="1">Membrane</location>
        <topology evidence="1">Multi-pass membrane protein</topology>
    </subcellularLocation>
</comment>
<sequence>MVGFGAVLDKSRRPAWGNAYLDYEGLKTILYRLEEVVVENAARLSYQSQHLTPDFPGEITDEDVRRYSNEFMSKLHCEIEKVTLFCLSRFGDLAHSLGALRFDKDTLYEYPYEDDDDDDMESAKKIGALIVEAENETKGGGLRGGLVCDNSGERDALLPAAVRRRSYNDMPPSRRRANANLFHSENLSTCNDFGDKFSVYAELGVELLHLLKFSCLNAVGVFLENPFVMDERVTEVKLNGTSSHDRLLQLTNNQPYNAIYASLLDALAECDTAVMKSMGISRSHRRGLSEPIFRSKDTAIQFINQTKNDGERDSLSLLRLECTVLSINAIQEFANAVSKPFQVFLSRGAMIGAGKDRGDMGSSNKKAIDVLVSFEPQFILEMSKSELHEWCQRAAARSTAHTKHSREPSAIDNPFLTKEDRDWGGIDNASLIINLLSVLLYTINYYIISPTANHYAILLGTDGAYGATLIGVWYTHFSFRSALIFSAFCALVGNSLYALAITYKSMKLALLGRVLCGFGSAEVVNRQMISDCVSVQSMTRACAFFVTASALGMSIGPLLAAIIDMTAGRDADVDLSIHLPWSPDGAGVIFNNVTLPGILMSFLWGLLLISLILVFDEPLRVNAADEARDDSSNSRGKGRTSKIGWLVNSSTSVFQVIFKNGAFPIAISDGMDLRQD</sequence>
<dbReference type="InterPro" id="IPR051068">
    <property type="entry name" value="MFS_Domain-Containing_Protein"/>
</dbReference>
<evidence type="ECO:0000256" key="5">
    <source>
        <dbReference type="SAM" id="Phobius"/>
    </source>
</evidence>
<keyword evidence="8" id="KW-1185">Reference proteome</keyword>
<dbReference type="PANTHER" id="PTHR23510">
    <property type="entry name" value="INNER MEMBRANE TRANSPORT PROTEIN YAJR"/>
    <property type="match status" value="1"/>
</dbReference>
<dbReference type="InterPro" id="IPR004331">
    <property type="entry name" value="SPX_dom"/>
</dbReference>
<feature type="transmembrane region" description="Helical" evidence="5">
    <location>
        <begin position="455"/>
        <end position="476"/>
    </location>
</feature>
<evidence type="ECO:0000256" key="1">
    <source>
        <dbReference type="ARBA" id="ARBA00004141"/>
    </source>
</evidence>
<dbReference type="InterPro" id="IPR036259">
    <property type="entry name" value="MFS_trans_sf"/>
</dbReference>
<evidence type="ECO:0000313" key="7">
    <source>
        <dbReference type="EMBL" id="KAL3772801.1"/>
    </source>
</evidence>
<reference evidence="7 8" key="1">
    <citation type="submission" date="2024-10" db="EMBL/GenBank/DDBJ databases">
        <title>Updated reference genomes for cyclostephanoid diatoms.</title>
        <authorList>
            <person name="Roberts W.R."/>
            <person name="Alverson A.J."/>
        </authorList>
    </citation>
    <scope>NUCLEOTIDE SEQUENCE [LARGE SCALE GENOMIC DNA]</scope>
    <source>
        <strain evidence="7 8">AJA276-08</strain>
    </source>
</reference>
<evidence type="ECO:0000259" key="6">
    <source>
        <dbReference type="PROSITE" id="PS51382"/>
    </source>
</evidence>